<evidence type="ECO:0000313" key="15">
    <source>
        <dbReference type="EMBL" id="ROP99885.1"/>
    </source>
</evidence>
<feature type="transmembrane region" description="Helical" evidence="13">
    <location>
        <begin position="58"/>
        <end position="78"/>
    </location>
</feature>
<keyword evidence="10 13" id="KW-1133">Transmembrane helix</keyword>
<comment type="similarity">
    <text evidence="3">Belongs to the peptidase M50B family.</text>
</comment>
<sequence length="240" mass="26097">MDDLIFTISVWTLPVLVAITFHEAAHGFVARLRGDDTAWRLGRVTFNPLKHIDLFGTIILPATMLAGSLAVGAQPFLFGFAKPVPVDFSRLDNPRYDMVLVALAGPGINIVLALAAAILGHMVPVLPSFMGEWALFNLVNAIQINVLLAVFNMLPLPPLDGGRVAVGLLPAPLAYPLARLERHGFFILLGLLFVLPFIGQQVGLDLNVLQWLIRGPTEYIIEMVLTVTAFDPLATLSAMR</sequence>
<evidence type="ECO:0000256" key="13">
    <source>
        <dbReference type="SAM" id="Phobius"/>
    </source>
</evidence>
<evidence type="ECO:0000256" key="5">
    <source>
        <dbReference type="ARBA" id="ARBA00022670"/>
    </source>
</evidence>
<feature type="transmembrane region" description="Helical" evidence="13">
    <location>
        <begin position="99"/>
        <end position="122"/>
    </location>
</feature>
<dbReference type="RefSeq" id="WP_123689228.1">
    <property type="nucleotide sequence ID" value="NZ_AP019700.1"/>
</dbReference>
<feature type="transmembrane region" description="Helical" evidence="13">
    <location>
        <begin position="183"/>
        <end position="199"/>
    </location>
</feature>
<feature type="transmembrane region" description="Helical" evidence="13">
    <location>
        <begin position="134"/>
        <end position="154"/>
    </location>
</feature>
<keyword evidence="11" id="KW-0482">Metalloprotease</keyword>
<keyword evidence="5 15" id="KW-0645">Protease</keyword>
<dbReference type="PANTHER" id="PTHR35864:SF1">
    <property type="entry name" value="ZINC METALLOPROTEASE YWHC-RELATED"/>
    <property type="match status" value="1"/>
</dbReference>
<dbReference type="InterPro" id="IPR052348">
    <property type="entry name" value="Metallopeptidase_M50B"/>
</dbReference>
<dbReference type="GO" id="GO:0008237">
    <property type="term" value="F:metallopeptidase activity"/>
    <property type="evidence" value="ECO:0007669"/>
    <property type="project" value="UniProtKB-KW"/>
</dbReference>
<proteinExistence type="inferred from homology"/>
<keyword evidence="6 13" id="KW-0812">Transmembrane</keyword>
<evidence type="ECO:0000256" key="12">
    <source>
        <dbReference type="ARBA" id="ARBA00023136"/>
    </source>
</evidence>
<gene>
    <name evidence="15" type="ORF">EDC65_1676</name>
</gene>
<keyword evidence="7" id="KW-0479">Metal-binding</keyword>
<evidence type="ECO:0000256" key="6">
    <source>
        <dbReference type="ARBA" id="ARBA00022692"/>
    </source>
</evidence>
<dbReference type="Pfam" id="PF02163">
    <property type="entry name" value="Peptidase_M50"/>
    <property type="match status" value="1"/>
</dbReference>
<evidence type="ECO:0000256" key="1">
    <source>
        <dbReference type="ARBA" id="ARBA00001947"/>
    </source>
</evidence>
<dbReference type="GO" id="GO:0006508">
    <property type="term" value="P:proteolysis"/>
    <property type="evidence" value="ECO:0007669"/>
    <property type="project" value="UniProtKB-KW"/>
</dbReference>
<dbReference type="EMBL" id="RJKX01000013">
    <property type="protein sequence ID" value="ROP99885.1"/>
    <property type="molecule type" value="Genomic_DNA"/>
</dbReference>
<evidence type="ECO:0000256" key="2">
    <source>
        <dbReference type="ARBA" id="ARBA00004651"/>
    </source>
</evidence>
<evidence type="ECO:0000256" key="7">
    <source>
        <dbReference type="ARBA" id="ARBA00022723"/>
    </source>
</evidence>
<dbReference type="OrthoDB" id="9800627at2"/>
<organism evidence="15 16">
    <name type="scientific">Stella humosa</name>
    <dbReference type="NCBI Taxonomy" id="94"/>
    <lineage>
        <taxon>Bacteria</taxon>
        <taxon>Pseudomonadati</taxon>
        <taxon>Pseudomonadota</taxon>
        <taxon>Alphaproteobacteria</taxon>
        <taxon>Rhodospirillales</taxon>
        <taxon>Stellaceae</taxon>
        <taxon>Stella</taxon>
    </lineage>
</organism>
<keyword evidence="16" id="KW-1185">Reference proteome</keyword>
<evidence type="ECO:0000256" key="10">
    <source>
        <dbReference type="ARBA" id="ARBA00022989"/>
    </source>
</evidence>
<dbReference type="InterPro" id="IPR044537">
    <property type="entry name" value="Rip2-like"/>
</dbReference>
<evidence type="ECO:0000256" key="3">
    <source>
        <dbReference type="ARBA" id="ARBA00007931"/>
    </source>
</evidence>
<reference evidence="15 16" key="1">
    <citation type="submission" date="2018-11" db="EMBL/GenBank/DDBJ databases">
        <title>Genomic Encyclopedia of Type Strains, Phase IV (KMG-IV): sequencing the most valuable type-strain genomes for metagenomic binning, comparative biology and taxonomic classification.</title>
        <authorList>
            <person name="Goeker M."/>
        </authorList>
    </citation>
    <scope>NUCLEOTIDE SEQUENCE [LARGE SCALE GENOMIC DNA]</scope>
    <source>
        <strain evidence="15 16">DSM 5900</strain>
    </source>
</reference>
<keyword evidence="12 13" id="KW-0472">Membrane</keyword>
<comment type="caution">
    <text evidence="15">The sequence shown here is derived from an EMBL/GenBank/DDBJ whole genome shotgun (WGS) entry which is preliminary data.</text>
</comment>
<dbReference type="InterPro" id="IPR008915">
    <property type="entry name" value="Peptidase_M50"/>
</dbReference>
<evidence type="ECO:0000256" key="11">
    <source>
        <dbReference type="ARBA" id="ARBA00023049"/>
    </source>
</evidence>
<evidence type="ECO:0000256" key="8">
    <source>
        <dbReference type="ARBA" id="ARBA00022801"/>
    </source>
</evidence>
<evidence type="ECO:0000259" key="14">
    <source>
        <dbReference type="Pfam" id="PF02163"/>
    </source>
</evidence>
<protein>
    <submittedName>
        <fullName evidence="15">Zn-dependent protease</fullName>
    </submittedName>
</protein>
<name>A0A3N1MFB5_9PROT</name>
<dbReference type="GO" id="GO:0005886">
    <property type="term" value="C:plasma membrane"/>
    <property type="evidence" value="ECO:0007669"/>
    <property type="project" value="UniProtKB-SubCell"/>
</dbReference>
<evidence type="ECO:0000256" key="4">
    <source>
        <dbReference type="ARBA" id="ARBA00022475"/>
    </source>
</evidence>
<dbReference type="CDD" id="cd06158">
    <property type="entry name" value="S2P-M50_like_1"/>
    <property type="match status" value="1"/>
</dbReference>
<dbReference type="PANTHER" id="PTHR35864">
    <property type="entry name" value="ZINC METALLOPROTEASE MJ0611-RELATED"/>
    <property type="match status" value="1"/>
</dbReference>
<dbReference type="AlphaFoldDB" id="A0A3N1MFB5"/>
<keyword evidence="8" id="KW-0378">Hydrolase</keyword>
<evidence type="ECO:0000313" key="16">
    <source>
        <dbReference type="Proteomes" id="UP000278222"/>
    </source>
</evidence>
<comment type="cofactor">
    <cofactor evidence="1">
        <name>Zn(2+)</name>
        <dbReference type="ChEBI" id="CHEBI:29105"/>
    </cofactor>
</comment>
<dbReference type="Proteomes" id="UP000278222">
    <property type="component" value="Unassembled WGS sequence"/>
</dbReference>
<evidence type="ECO:0000256" key="9">
    <source>
        <dbReference type="ARBA" id="ARBA00022833"/>
    </source>
</evidence>
<feature type="transmembrane region" description="Helical" evidence="13">
    <location>
        <begin position="219"/>
        <end position="239"/>
    </location>
</feature>
<keyword evidence="4" id="KW-1003">Cell membrane</keyword>
<accession>A0A3N1MFB5</accession>
<comment type="subcellular location">
    <subcellularLocation>
        <location evidence="2">Cell membrane</location>
        <topology evidence="2">Multi-pass membrane protein</topology>
    </subcellularLocation>
</comment>
<dbReference type="GO" id="GO:0046872">
    <property type="term" value="F:metal ion binding"/>
    <property type="evidence" value="ECO:0007669"/>
    <property type="project" value="UniProtKB-KW"/>
</dbReference>
<keyword evidence="9" id="KW-0862">Zinc</keyword>
<feature type="domain" description="Peptidase M50" evidence="14">
    <location>
        <begin position="13"/>
        <end position="123"/>
    </location>
</feature>